<dbReference type="SUPFAM" id="SSF160113">
    <property type="entry name" value="YegP-like"/>
    <property type="match status" value="2"/>
</dbReference>
<feature type="domain" description="DUF1508" evidence="2">
    <location>
        <begin position="61"/>
        <end position="107"/>
    </location>
</feature>
<comment type="similarity">
    <text evidence="1">Belongs to the UPF0339 family. Duplicated subfamily.</text>
</comment>
<dbReference type="InterPro" id="IPR010879">
    <property type="entry name" value="DUF1508"/>
</dbReference>
<feature type="domain" description="DUF1508" evidence="2">
    <location>
        <begin position="13"/>
        <end position="55"/>
    </location>
</feature>
<dbReference type="InterPro" id="IPR051141">
    <property type="entry name" value="UPF0339_domain"/>
</dbReference>
<dbReference type="RefSeq" id="WP_102944945.1">
    <property type="nucleotide sequence ID" value="NZ_CP115543.1"/>
</dbReference>
<evidence type="ECO:0000313" key="3">
    <source>
        <dbReference type="EMBL" id="WNH47085.1"/>
    </source>
</evidence>
<dbReference type="Gene3D" id="2.30.29.80">
    <property type="match status" value="1"/>
</dbReference>
<dbReference type="InterPro" id="IPR036913">
    <property type="entry name" value="YegP-like_sf"/>
</dbReference>
<sequence length="109" mass="11656">MAARYVLTHAGSQFHFVLKAGNNEVILQSERYTTRQNALSGIAAVRANAPYDDRYQRKAAANGQPMFNLVAANGEPIGTSETYTSPGAREIGIQSVMTNGPGAPIDDQS</sequence>
<dbReference type="PANTHER" id="PTHR40606">
    <property type="match status" value="1"/>
</dbReference>
<organism evidence="3 4">
    <name type="scientific">Stenotrophomonas aracearum</name>
    <dbReference type="NCBI Taxonomy" id="3003272"/>
    <lineage>
        <taxon>Bacteria</taxon>
        <taxon>Pseudomonadati</taxon>
        <taxon>Pseudomonadota</taxon>
        <taxon>Gammaproteobacteria</taxon>
        <taxon>Lysobacterales</taxon>
        <taxon>Lysobacteraceae</taxon>
        <taxon>Stenotrophomonas</taxon>
    </lineage>
</organism>
<accession>A0ABY9Y8Q8</accession>
<evidence type="ECO:0000259" key="2">
    <source>
        <dbReference type="Pfam" id="PF07411"/>
    </source>
</evidence>
<proteinExistence type="inferred from homology"/>
<dbReference type="Pfam" id="PF07411">
    <property type="entry name" value="DUF1508"/>
    <property type="match status" value="2"/>
</dbReference>
<reference evidence="3 4" key="1">
    <citation type="submission" date="2022-12" db="EMBL/GenBank/DDBJ databases">
        <title>Two new species, Stenotrophomonas aracearum and Stenotrophomonas oahuensis, isolated from Anthurium (Araceae family) in Hawaii.</title>
        <authorList>
            <person name="Chunag S.C."/>
            <person name="Dobhal S."/>
            <person name="Alvarez A."/>
            <person name="Arif M."/>
        </authorList>
    </citation>
    <scope>NUCLEOTIDE SEQUENCE [LARGE SCALE GENOMIC DNA]</scope>
    <source>
        <strain evidence="3 4">A5588</strain>
    </source>
</reference>
<name>A0ABY9Y8Q8_9GAMM</name>
<dbReference type="Proteomes" id="UP001305421">
    <property type="component" value="Chromosome"/>
</dbReference>
<evidence type="ECO:0000256" key="1">
    <source>
        <dbReference type="ARBA" id="ARBA00007576"/>
    </source>
</evidence>
<evidence type="ECO:0000313" key="4">
    <source>
        <dbReference type="Proteomes" id="UP001305421"/>
    </source>
</evidence>
<dbReference type="PANTHER" id="PTHR40606:SF1">
    <property type="entry name" value="UPF0339 PROTEIN YEGP"/>
    <property type="match status" value="1"/>
</dbReference>
<protein>
    <submittedName>
        <fullName evidence="3">YegP family protein</fullName>
    </submittedName>
</protein>
<dbReference type="EMBL" id="CP115543">
    <property type="protein sequence ID" value="WNH47085.1"/>
    <property type="molecule type" value="Genomic_DNA"/>
</dbReference>
<gene>
    <name evidence="3" type="ORF">PDM28_10210</name>
</gene>
<keyword evidence="4" id="KW-1185">Reference proteome</keyword>